<protein>
    <submittedName>
        <fullName evidence="1">Uncharacterized protein</fullName>
    </submittedName>
</protein>
<evidence type="ECO:0000313" key="2">
    <source>
        <dbReference type="Proteomes" id="UP000182764"/>
    </source>
</evidence>
<dbReference type="AlphaFoldDB" id="A0A1H7XWR3"/>
<organism evidence="1 2">
    <name type="scientific">Streptococcus gallolyticus</name>
    <dbReference type="NCBI Taxonomy" id="315405"/>
    <lineage>
        <taxon>Bacteria</taxon>
        <taxon>Bacillati</taxon>
        <taxon>Bacillota</taxon>
        <taxon>Bacilli</taxon>
        <taxon>Lactobacillales</taxon>
        <taxon>Streptococcaceae</taxon>
        <taxon>Streptococcus</taxon>
    </lineage>
</organism>
<accession>A0A1H7XWR3</accession>
<proteinExistence type="predicted"/>
<dbReference type="Proteomes" id="UP000182764">
    <property type="component" value="Unassembled WGS sequence"/>
</dbReference>
<dbReference type="RefSeq" id="WP_074596916.1">
    <property type="nucleotide sequence ID" value="NZ_FNUH01000014.1"/>
</dbReference>
<evidence type="ECO:0000313" key="1">
    <source>
        <dbReference type="EMBL" id="SEM38382.1"/>
    </source>
</evidence>
<sequence length="160" mass="18999">MDNRVNELQSPQEQAYHYFQEKISALESEVSRLSPYEYDYRLLRDVVADCLLQGQLTISDLPQTTRLTQDDDLFYTYAWRFTEAKGDSQYGILILKILQSDLNYLNSIGQLSQKQYTKWLEKWLSFLERGKIAFKGDEDFERYFQDQKEANRGLFNDYGL</sequence>
<reference evidence="1 2" key="1">
    <citation type="submission" date="2016-10" db="EMBL/GenBank/DDBJ databases">
        <authorList>
            <person name="de Groot N.N."/>
        </authorList>
    </citation>
    <scope>NUCLEOTIDE SEQUENCE [LARGE SCALE GENOMIC DNA]</scope>
    <source>
        <strain evidence="1 2">VTM1R29</strain>
    </source>
</reference>
<gene>
    <name evidence="1" type="ORF">SAMN04487839_1211</name>
</gene>
<dbReference type="EMBL" id="FOBM01000021">
    <property type="protein sequence ID" value="SEM38382.1"/>
    <property type="molecule type" value="Genomic_DNA"/>
</dbReference>
<name>A0A1H7XWR3_9STRE</name>